<accession>A0A4P9WVW9</accession>
<name>A0A4P9WVW9_9FUNG</name>
<gene>
    <name evidence="3" type="ORF">CAUPRSCDRAFT_12968</name>
</gene>
<feature type="domain" description="dDENN" evidence="2">
    <location>
        <begin position="85"/>
        <end position="134"/>
    </location>
</feature>
<evidence type="ECO:0000256" key="1">
    <source>
        <dbReference type="SAM" id="MobiDB-lite"/>
    </source>
</evidence>
<dbReference type="EMBL" id="ML012115">
    <property type="protein sequence ID" value="RKO95326.1"/>
    <property type="molecule type" value="Genomic_DNA"/>
</dbReference>
<protein>
    <recommendedName>
        <fullName evidence="2">dDENN domain-containing protein</fullName>
    </recommendedName>
</protein>
<dbReference type="InterPro" id="IPR005112">
    <property type="entry name" value="dDENN_dom"/>
</dbReference>
<evidence type="ECO:0000313" key="4">
    <source>
        <dbReference type="Proteomes" id="UP000268535"/>
    </source>
</evidence>
<evidence type="ECO:0000313" key="3">
    <source>
        <dbReference type="EMBL" id="RKO95326.1"/>
    </source>
</evidence>
<dbReference type="Proteomes" id="UP000268535">
    <property type="component" value="Unassembled WGS sequence"/>
</dbReference>
<reference evidence="4" key="1">
    <citation type="journal article" date="2018" name="Nat. Microbiol.">
        <title>Leveraging single-cell genomics to expand the fungal tree of life.</title>
        <authorList>
            <person name="Ahrendt S.R."/>
            <person name="Quandt C.A."/>
            <person name="Ciobanu D."/>
            <person name="Clum A."/>
            <person name="Salamov A."/>
            <person name="Andreopoulos B."/>
            <person name="Cheng J.F."/>
            <person name="Woyke T."/>
            <person name="Pelin A."/>
            <person name="Henrissat B."/>
            <person name="Reynolds N.K."/>
            <person name="Benny G.L."/>
            <person name="Smith M.E."/>
            <person name="James T.Y."/>
            <person name="Grigoriev I.V."/>
        </authorList>
    </citation>
    <scope>NUCLEOTIDE SEQUENCE [LARGE SCALE GENOMIC DNA]</scope>
    <source>
        <strain evidence="4">ATCC 52028</strain>
    </source>
</reference>
<dbReference type="Pfam" id="PF03455">
    <property type="entry name" value="dDENN"/>
    <property type="match status" value="1"/>
</dbReference>
<evidence type="ECO:0000259" key="2">
    <source>
        <dbReference type="Pfam" id="PF03455"/>
    </source>
</evidence>
<dbReference type="AlphaFoldDB" id="A0A4P9WVW9"/>
<proteinExistence type="predicted"/>
<sequence length="201" mass="22753">MHSECVPLLDQCPCSALFDEGKIQQSFLKVFTALLKNYRQYLSVPEVYRHALREKELRNEAMGISSSHRSLLNLGEIAILPEDWFRKEEFLASGIDREARPFMTVLAATQSFAQFTLDRMERPGDDYEVLFFNEMLSAKRNRSLLRFSKTDTPFLNDESFRASQTVACMDPDVADLGLGTEQPNGPPRPPPSSRSRISAAG</sequence>
<organism evidence="3 4">
    <name type="scientific">Caulochytrium protostelioides</name>
    <dbReference type="NCBI Taxonomy" id="1555241"/>
    <lineage>
        <taxon>Eukaryota</taxon>
        <taxon>Fungi</taxon>
        <taxon>Fungi incertae sedis</taxon>
        <taxon>Chytridiomycota</taxon>
        <taxon>Chytridiomycota incertae sedis</taxon>
        <taxon>Chytridiomycetes</taxon>
        <taxon>Caulochytriales</taxon>
        <taxon>Caulochytriaceae</taxon>
        <taxon>Caulochytrium</taxon>
    </lineage>
</organism>
<feature type="region of interest" description="Disordered" evidence="1">
    <location>
        <begin position="173"/>
        <end position="201"/>
    </location>
</feature>